<dbReference type="KEGG" id="cbot:ATE48_10875"/>
<sequence length="128" mass="13334">MNKLEPIKRVAAGLLGLGGAANGVFMLAAPALWYDSVPGLAHTGPFNAHFVSDIGVAYLVANLALLARACRPRYWPAAIAGAAFMCGHAMIHVLDIAMQRTGNASVDAWLVIVPALLAAWAATPTKEA</sequence>
<dbReference type="EMBL" id="CP013244">
    <property type="protein sequence ID" value="ANP46382.1"/>
    <property type="molecule type" value="Genomic_DNA"/>
</dbReference>
<dbReference type="Proteomes" id="UP000092498">
    <property type="component" value="Chromosome"/>
</dbReference>
<accession>A0A1B1AIJ3</accession>
<dbReference type="RefSeq" id="WP_156767730.1">
    <property type="nucleotide sequence ID" value="NZ_CP013244.1"/>
</dbReference>
<feature type="transmembrane region" description="Helical" evidence="1">
    <location>
        <begin position="74"/>
        <end position="94"/>
    </location>
</feature>
<dbReference type="STRING" id="1759059.ATE48_10875"/>
<feature type="transmembrane region" description="Helical" evidence="1">
    <location>
        <begin position="12"/>
        <end position="34"/>
    </location>
</feature>
<organism evidence="2 3">
    <name type="scientific">Candidatus Viadribacter manganicus</name>
    <dbReference type="NCBI Taxonomy" id="1759059"/>
    <lineage>
        <taxon>Bacteria</taxon>
        <taxon>Pseudomonadati</taxon>
        <taxon>Pseudomonadota</taxon>
        <taxon>Alphaproteobacteria</taxon>
        <taxon>Hyphomonadales</taxon>
        <taxon>Hyphomonadaceae</taxon>
        <taxon>Candidatus Viadribacter</taxon>
    </lineage>
</organism>
<evidence type="ECO:0008006" key="4">
    <source>
        <dbReference type="Google" id="ProtNLM"/>
    </source>
</evidence>
<dbReference type="InParanoid" id="A0A1B1AIJ3"/>
<feature type="transmembrane region" description="Helical" evidence="1">
    <location>
        <begin position="106"/>
        <end position="123"/>
    </location>
</feature>
<keyword evidence="1" id="KW-0472">Membrane</keyword>
<reference evidence="2 3" key="1">
    <citation type="submission" date="2015-11" db="EMBL/GenBank/DDBJ databases">
        <title>Whole-Genome Sequence of Candidatus Oderbacter manganicum from the National Park Lower Oder Valley, Germany.</title>
        <authorList>
            <person name="Braun B."/>
            <person name="Liere K."/>
            <person name="Szewzyk U."/>
        </authorList>
    </citation>
    <scope>NUCLEOTIDE SEQUENCE [LARGE SCALE GENOMIC DNA]</scope>
    <source>
        <strain evidence="2 3">OTSz_A_272</strain>
    </source>
</reference>
<proteinExistence type="predicted"/>
<keyword evidence="1" id="KW-1133">Transmembrane helix</keyword>
<keyword evidence="3" id="KW-1185">Reference proteome</keyword>
<dbReference type="AlphaFoldDB" id="A0A1B1AIJ3"/>
<gene>
    <name evidence="2" type="ORF">ATE48_10875</name>
</gene>
<evidence type="ECO:0000313" key="3">
    <source>
        <dbReference type="Proteomes" id="UP000092498"/>
    </source>
</evidence>
<evidence type="ECO:0000313" key="2">
    <source>
        <dbReference type="EMBL" id="ANP46382.1"/>
    </source>
</evidence>
<dbReference type="OrthoDB" id="287782at2"/>
<feature type="transmembrane region" description="Helical" evidence="1">
    <location>
        <begin position="46"/>
        <end position="67"/>
    </location>
</feature>
<protein>
    <recommendedName>
        <fullName evidence="4">DUF4345 domain-containing protein</fullName>
    </recommendedName>
</protein>
<keyword evidence="1" id="KW-0812">Transmembrane</keyword>
<evidence type="ECO:0000256" key="1">
    <source>
        <dbReference type="SAM" id="Phobius"/>
    </source>
</evidence>
<name>A0A1B1AIJ3_9PROT</name>